<organism evidence="2">
    <name type="scientific">marine sediment metagenome</name>
    <dbReference type="NCBI Taxonomy" id="412755"/>
    <lineage>
        <taxon>unclassified sequences</taxon>
        <taxon>metagenomes</taxon>
        <taxon>ecological metagenomes</taxon>
    </lineage>
</organism>
<feature type="region of interest" description="Disordered" evidence="1">
    <location>
        <begin position="1"/>
        <end position="22"/>
    </location>
</feature>
<name>A0A0F9DPL5_9ZZZZ</name>
<sequence>MNELRDHSKPCEHGKRHTHASIPPGELIEAWCPGGREVTIDYEAFRREYFGTPVSVRDAEARLKKAFDAAEVDV</sequence>
<reference evidence="2" key="1">
    <citation type="journal article" date="2015" name="Nature">
        <title>Complex archaea that bridge the gap between prokaryotes and eukaryotes.</title>
        <authorList>
            <person name="Spang A."/>
            <person name="Saw J.H."/>
            <person name="Jorgensen S.L."/>
            <person name="Zaremba-Niedzwiedzka K."/>
            <person name="Martijn J."/>
            <person name="Lind A.E."/>
            <person name="van Eijk R."/>
            <person name="Schleper C."/>
            <person name="Guy L."/>
            <person name="Ettema T.J."/>
        </authorList>
    </citation>
    <scope>NUCLEOTIDE SEQUENCE</scope>
</reference>
<feature type="compositionally biased region" description="Basic and acidic residues" evidence="1">
    <location>
        <begin position="1"/>
        <end position="13"/>
    </location>
</feature>
<gene>
    <name evidence="2" type="ORF">LCGC14_2521460</name>
</gene>
<comment type="caution">
    <text evidence="2">The sequence shown here is derived from an EMBL/GenBank/DDBJ whole genome shotgun (WGS) entry which is preliminary data.</text>
</comment>
<evidence type="ECO:0000256" key="1">
    <source>
        <dbReference type="SAM" id="MobiDB-lite"/>
    </source>
</evidence>
<dbReference type="EMBL" id="LAZR01040687">
    <property type="protein sequence ID" value="KKL13868.1"/>
    <property type="molecule type" value="Genomic_DNA"/>
</dbReference>
<evidence type="ECO:0000313" key="2">
    <source>
        <dbReference type="EMBL" id="KKL13868.1"/>
    </source>
</evidence>
<dbReference type="AlphaFoldDB" id="A0A0F9DPL5"/>
<accession>A0A0F9DPL5</accession>
<proteinExistence type="predicted"/>
<protein>
    <submittedName>
        <fullName evidence="2">Uncharacterized protein</fullName>
    </submittedName>
</protein>